<dbReference type="AlphaFoldDB" id="A0A4Z2HL92"/>
<evidence type="ECO:0000313" key="2">
    <source>
        <dbReference type="EMBL" id="TNN66320.1"/>
    </source>
</evidence>
<keyword evidence="3" id="KW-1185">Reference proteome</keyword>
<feature type="region of interest" description="Disordered" evidence="1">
    <location>
        <begin position="36"/>
        <end position="59"/>
    </location>
</feature>
<dbReference type="EMBL" id="SRLO01000221">
    <property type="protein sequence ID" value="TNN66320.1"/>
    <property type="molecule type" value="Genomic_DNA"/>
</dbReference>
<feature type="region of interest" description="Disordered" evidence="1">
    <location>
        <begin position="1"/>
        <end position="23"/>
    </location>
</feature>
<feature type="compositionally biased region" description="Basic and acidic residues" evidence="1">
    <location>
        <begin position="36"/>
        <end position="46"/>
    </location>
</feature>
<gene>
    <name evidence="2" type="ORF">EYF80_023456</name>
</gene>
<evidence type="ECO:0000256" key="1">
    <source>
        <dbReference type="SAM" id="MobiDB-lite"/>
    </source>
</evidence>
<proteinExistence type="predicted"/>
<comment type="caution">
    <text evidence="2">The sequence shown here is derived from an EMBL/GenBank/DDBJ whole genome shotgun (WGS) entry which is preliminary data.</text>
</comment>
<dbReference type="Proteomes" id="UP000314294">
    <property type="component" value="Unassembled WGS sequence"/>
</dbReference>
<sequence>MGTTMRYVSFSEAADNPARPPRNISVLHLHQKKTDENGLLGYDRRLPSANQSRDAASSSPASLTLLAVLRRVGVCSDINDC</sequence>
<evidence type="ECO:0000313" key="3">
    <source>
        <dbReference type="Proteomes" id="UP000314294"/>
    </source>
</evidence>
<organism evidence="2 3">
    <name type="scientific">Liparis tanakae</name>
    <name type="common">Tanaka's snailfish</name>
    <dbReference type="NCBI Taxonomy" id="230148"/>
    <lineage>
        <taxon>Eukaryota</taxon>
        <taxon>Metazoa</taxon>
        <taxon>Chordata</taxon>
        <taxon>Craniata</taxon>
        <taxon>Vertebrata</taxon>
        <taxon>Euteleostomi</taxon>
        <taxon>Actinopterygii</taxon>
        <taxon>Neopterygii</taxon>
        <taxon>Teleostei</taxon>
        <taxon>Neoteleostei</taxon>
        <taxon>Acanthomorphata</taxon>
        <taxon>Eupercaria</taxon>
        <taxon>Perciformes</taxon>
        <taxon>Cottioidei</taxon>
        <taxon>Cottales</taxon>
        <taxon>Liparidae</taxon>
        <taxon>Liparis</taxon>
    </lineage>
</organism>
<protein>
    <submittedName>
        <fullName evidence="2">Uncharacterized protein</fullName>
    </submittedName>
</protein>
<name>A0A4Z2HL92_9TELE</name>
<accession>A0A4Z2HL92</accession>
<reference evidence="2 3" key="1">
    <citation type="submission" date="2019-03" db="EMBL/GenBank/DDBJ databases">
        <title>First draft genome of Liparis tanakae, snailfish: a comprehensive survey of snailfish specific genes.</title>
        <authorList>
            <person name="Kim W."/>
            <person name="Song I."/>
            <person name="Jeong J.-H."/>
            <person name="Kim D."/>
            <person name="Kim S."/>
            <person name="Ryu S."/>
            <person name="Song J.Y."/>
            <person name="Lee S.K."/>
        </authorList>
    </citation>
    <scope>NUCLEOTIDE SEQUENCE [LARGE SCALE GENOMIC DNA]</scope>
    <source>
        <tissue evidence="2">Muscle</tissue>
    </source>
</reference>